<organism evidence="1 2">
    <name type="scientific">Trifolium medium</name>
    <dbReference type="NCBI Taxonomy" id="97028"/>
    <lineage>
        <taxon>Eukaryota</taxon>
        <taxon>Viridiplantae</taxon>
        <taxon>Streptophyta</taxon>
        <taxon>Embryophyta</taxon>
        <taxon>Tracheophyta</taxon>
        <taxon>Spermatophyta</taxon>
        <taxon>Magnoliopsida</taxon>
        <taxon>eudicotyledons</taxon>
        <taxon>Gunneridae</taxon>
        <taxon>Pentapetalae</taxon>
        <taxon>rosids</taxon>
        <taxon>fabids</taxon>
        <taxon>Fabales</taxon>
        <taxon>Fabaceae</taxon>
        <taxon>Papilionoideae</taxon>
        <taxon>50 kb inversion clade</taxon>
        <taxon>NPAAA clade</taxon>
        <taxon>Hologalegina</taxon>
        <taxon>IRL clade</taxon>
        <taxon>Trifolieae</taxon>
        <taxon>Trifolium</taxon>
    </lineage>
</organism>
<evidence type="ECO:0000313" key="2">
    <source>
        <dbReference type="Proteomes" id="UP000265520"/>
    </source>
</evidence>
<sequence>VRGTDSRYVNADTPIDTAVADSTIMRWATSFGKI</sequence>
<name>A0A392VSI1_9FABA</name>
<evidence type="ECO:0000313" key="1">
    <source>
        <dbReference type="EMBL" id="MCI89941.1"/>
    </source>
</evidence>
<feature type="non-terminal residue" evidence="1">
    <location>
        <position position="1"/>
    </location>
</feature>
<reference evidence="1 2" key="1">
    <citation type="journal article" date="2018" name="Front. Plant Sci.">
        <title>Red Clover (Trifolium pratense) and Zigzag Clover (T. medium) - A Picture of Genomic Similarities and Differences.</title>
        <authorList>
            <person name="Dluhosova J."/>
            <person name="Istvanek J."/>
            <person name="Nedelnik J."/>
            <person name="Repkova J."/>
        </authorList>
    </citation>
    <scope>NUCLEOTIDE SEQUENCE [LARGE SCALE GENOMIC DNA]</scope>
    <source>
        <strain evidence="2">cv. 10/8</strain>
        <tissue evidence="1">Leaf</tissue>
    </source>
</reference>
<comment type="caution">
    <text evidence="1">The sequence shown here is derived from an EMBL/GenBank/DDBJ whole genome shotgun (WGS) entry which is preliminary data.</text>
</comment>
<accession>A0A392VSI1</accession>
<dbReference type="EMBL" id="LXQA011230999">
    <property type="protein sequence ID" value="MCI89941.1"/>
    <property type="molecule type" value="Genomic_DNA"/>
</dbReference>
<dbReference type="AlphaFoldDB" id="A0A392VSI1"/>
<keyword evidence="2" id="KW-1185">Reference proteome</keyword>
<proteinExistence type="predicted"/>
<protein>
    <submittedName>
        <fullName evidence="1">Uncharacterized protein</fullName>
    </submittedName>
</protein>
<dbReference type="Proteomes" id="UP000265520">
    <property type="component" value="Unassembled WGS sequence"/>
</dbReference>